<name>A0ABN8M807_9CNID</name>
<proteinExistence type="inferred from homology"/>
<keyword evidence="12" id="KW-1185">Reference proteome</keyword>
<evidence type="ECO:0000256" key="7">
    <source>
        <dbReference type="ARBA" id="ARBA00023224"/>
    </source>
</evidence>
<keyword evidence="2 8" id="KW-0812">Transmembrane</keyword>
<reference evidence="11 12" key="1">
    <citation type="submission" date="2022-05" db="EMBL/GenBank/DDBJ databases">
        <authorList>
            <consortium name="Genoscope - CEA"/>
            <person name="William W."/>
        </authorList>
    </citation>
    <scope>NUCLEOTIDE SEQUENCE [LARGE SCALE GENOMIC DNA]</scope>
</reference>
<comment type="caution">
    <text evidence="11">The sequence shown here is derived from an EMBL/GenBank/DDBJ whole genome shotgun (WGS) entry which is preliminary data.</text>
</comment>
<evidence type="ECO:0000256" key="6">
    <source>
        <dbReference type="ARBA" id="ARBA00023170"/>
    </source>
</evidence>
<evidence type="ECO:0000259" key="10">
    <source>
        <dbReference type="PROSITE" id="PS50262"/>
    </source>
</evidence>
<keyword evidence="4 8" id="KW-0297">G-protein coupled receptor</keyword>
<protein>
    <recommendedName>
        <fullName evidence="10">G-protein coupled receptors family 1 profile domain-containing protein</fullName>
    </recommendedName>
</protein>
<evidence type="ECO:0000256" key="8">
    <source>
        <dbReference type="RuleBase" id="RU000688"/>
    </source>
</evidence>
<evidence type="ECO:0000256" key="9">
    <source>
        <dbReference type="SAM" id="Phobius"/>
    </source>
</evidence>
<evidence type="ECO:0000313" key="12">
    <source>
        <dbReference type="Proteomes" id="UP001159427"/>
    </source>
</evidence>
<dbReference type="Pfam" id="PF00001">
    <property type="entry name" value="7tm_1"/>
    <property type="match status" value="1"/>
</dbReference>
<dbReference type="InterPro" id="IPR000276">
    <property type="entry name" value="GPCR_Rhodpsn"/>
</dbReference>
<gene>
    <name evidence="11" type="ORF">PEVE_00027009</name>
</gene>
<feature type="transmembrane region" description="Helical" evidence="9">
    <location>
        <begin position="280"/>
        <end position="301"/>
    </location>
</feature>
<comment type="similarity">
    <text evidence="8">Belongs to the G-protein coupled receptor 1 family.</text>
</comment>
<evidence type="ECO:0000256" key="5">
    <source>
        <dbReference type="ARBA" id="ARBA00023136"/>
    </source>
</evidence>
<evidence type="ECO:0000256" key="3">
    <source>
        <dbReference type="ARBA" id="ARBA00022989"/>
    </source>
</evidence>
<dbReference type="Proteomes" id="UP001159427">
    <property type="component" value="Unassembled WGS sequence"/>
</dbReference>
<comment type="subcellular location">
    <subcellularLocation>
        <location evidence="1">Membrane</location>
        <topology evidence="1">Multi-pass membrane protein</topology>
    </subcellularLocation>
</comment>
<dbReference type="PROSITE" id="PS50262">
    <property type="entry name" value="G_PROTEIN_RECEP_F1_2"/>
    <property type="match status" value="1"/>
</dbReference>
<keyword evidence="3 9" id="KW-1133">Transmembrane helix</keyword>
<dbReference type="PANTHER" id="PTHR24240">
    <property type="entry name" value="OPSIN"/>
    <property type="match status" value="1"/>
</dbReference>
<keyword evidence="7 8" id="KW-0807">Transducer</keyword>
<feature type="transmembrane region" description="Helical" evidence="9">
    <location>
        <begin position="140"/>
        <end position="162"/>
    </location>
</feature>
<dbReference type="InterPro" id="IPR050125">
    <property type="entry name" value="GPCR_opsins"/>
</dbReference>
<sequence length="319" mass="36411">MAGSSKNERELATALENRTDGTVAFESTICAFLVMSAFTGNAVLCLSLYKIRGFRAPQNYYITCLAVADMLFAFVCMSFSLGALIKGKWIFGDAWCQVQGSLIFIFVDVSLFTMTLIAINRYFRICKPMSVYQRLYSERNILLSIILAWIASIAVVVALFSFTNKPFRFHPGKYLCFPDMAHSKGVHRYTLCAYLSVSAVTFPTMTFCYFRVYKNVREHFADIAKSGLVTDASRSFVNEAKISKMLFITVIAFLGFWTPSICLDLYEAIHEQYSLPRQVYYWQIITFTCSSVVNPIIYGFMRKELRRAYKSILTCKLSR</sequence>
<keyword evidence="6 8" id="KW-0675">Receptor</keyword>
<evidence type="ECO:0000256" key="1">
    <source>
        <dbReference type="ARBA" id="ARBA00004141"/>
    </source>
</evidence>
<feature type="domain" description="G-protein coupled receptors family 1 profile" evidence="10">
    <location>
        <begin position="40"/>
        <end position="298"/>
    </location>
</feature>
<dbReference type="CDD" id="cd00637">
    <property type="entry name" value="7tm_classA_rhodopsin-like"/>
    <property type="match status" value="1"/>
</dbReference>
<keyword evidence="5 9" id="KW-0472">Membrane</keyword>
<dbReference type="PRINTS" id="PR00237">
    <property type="entry name" value="GPCRRHODOPSN"/>
</dbReference>
<dbReference type="InterPro" id="IPR017452">
    <property type="entry name" value="GPCR_Rhodpsn_7TM"/>
</dbReference>
<feature type="transmembrane region" description="Helical" evidence="9">
    <location>
        <begin position="188"/>
        <end position="210"/>
    </location>
</feature>
<feature type="transmembrane region" description="Helical" evidence="9">
    <location>
        <begin position="242"/>
        <end position="260"/>
    </location>
</feature>
<feature type="transmembrane region" description="Helical" evidence="9">
    <location>
        <begin position="23"/>
        <end position="48"/>
    </location>
</feature>
<organism evidence="11 12">
    <name type="scientific">Porites evermanni</name>
    <dbReference type="NCBI Taxonomy" id="104178"/>
    <lineage>
        <taxon>Eukaryota</taxon>
        <taxon>Metazoa</taxon>
        <taxon>Cnidaria</taxon>
        <taxon>Anthozoa</taxon>
        <taxon>Hexacorallia</taxon>
        <taxon>Scleractinia</taxon>
        <taxon>Fungiina</taxon>
        <taxon>Poritidae</taxon>
        <taxon>Porites</taxon>
    </lineage>
</organism>
<dbReference type="PROSITE" id="PS00237">
    <property type="entry name" value="G_PROTEIN_RECEP_F1_1"/>
    <property type="match status" value="1"/>
</dbReference>
<evidence type="ECO:0000256" key="4">
    <source>
        <dbReference type="ARBA" id="ARBA00023040"/>
    </source>
</evidence>
<dbReference type="EMBL" id="CALNXI010000369">
    <property type="protein sequence ID" value="CAH3025737.1"/>
    <property type="molecule type" value="Genomic_DNA"/>
</dbReference>
<evidence type="ECO:0000256" key="2">
    <source>
        <dbReference type="ARBA" id="ARBA00022692"/>
    </source>
</evidence>
<feature type="transmembrane region" description="Helical" evidence="9">
    <location>
        <begin position="60"/>
        <end position="85"/>
    </location>
</feature>
<evidence type="ECO:0000313" key="11">
    <source>
        <dbReference type="EMBL" id="CAH3025737.1"/>
    </source>
</evidence>
<dbReference type="SUPFAM" id="SSF81321">
    <property type="entry name" value="Family A G protein-coupled receptor-like"/>
    <property type="match status" value="1"/>
</dbReference>
<accession>A0ABN8M807</accession>
<feature type="transmembrane region" description="Helical" evidence="9">
    <location>
        <begin position="97"/>
        <end position="119"/>
    </location>
</feature>
<dbReference type="Gene3D" id="1.20.1070.10">
    <property type="entry name" value="Rhodopsin 7-helix transmembrane proteins"/>
    <property type="match status" value="1"/>
</dbReference>